<dbReference type="AlphaFoldDB" id="A0A061RT55"/>
<dbReference type="Pfam" id="PF04969">
    <property type="entry name" value="CS"/>
    <property type="match status" value="1"/>
</dbReference>
<dbReference type="PRINTS" id="PR00153">
    <property type="entry name" value="CSAPPISMRASE"/>
</dbReference>
<evidence type="ECO:0000256" key="1">
    <source>
        <dbReference type="ARBA" id="ARBA00000971"/>
    </source>
</evidence>
<feature type="domain" description="CS" evidence="9">
    <location>
        <begin position="131"/>
        <end position="228"/>
    </location>
</feature>
<keyword evidence="6" id="KW-0413">Isomerase</keyword>
<feature type="non-terminal residue" evidence="10">
    <location>
        <position position="1"/>
    </location>
</feature>
<dbReference type="Gene3D" id="2.60.40.790">
    <property type="match status" value="1"/>
</dbReference>
<dbReference type="PROSITE" id="PS00170">
    <property type="entry name" value="CSA_PPIASE_1"/>
    <property type="match status" value="1"/>
</dbReference>
<dbReference type="InterPro" id="IPR002130">
    <property type="entry name" value="Cyclophilin-type_PPIase_dom"/>
</dbReference>
<sequence>LPTDSVRGRPPNPRGPSLTNRPVPAAPRRPRRTPSSPPRGAAQPLGAPSDCRPPLLAAAHRALPSALPASAILFPPPCPSLTGLQCLARLSARSSQAFTSYLSLAALRRPGFNRFPVSNQYVPTRAVLKKADGIEATWSQNTTEVFINVPLADDVKGRDVNFEIHPKRLKLDVKGQTFLSGRFDETSEEPMVEPDGCFWNIDSIDDKRCLQIVLEKKEMGHESWEHLLEGEDMDTNFTDYVYLDVKIGDKDAGKILIGLYGNIVPKTVQNFLELCRGTSQSAKSGKKLTFAGSPFHRIIPRFMAQGGDITMGDGTGGESIYGERFDDENFLLKHDSAGLVSMANAGPNTNGSQFFILFEPQPHLDGKHTVFGKVLDEDSMKVVRRLEDLGTGSGKPKQPVLVSACDEFEVGEAPESGLSAEKP</sequence>
<dbReference type="Gene3D" id="2.40.100.10">
    <property type="entry name" value="Cyclophilin-like"/>
    <property type="match status" value="1"/>
</dbReference>
<dbReference type="FunFam" id="2.40.100.10:FF:000019">
    <property type="entry name" value="Peptidyl-prolyl cis-trans isomerase"/>
    <property type="match status" value="1"/>
</dbReference>
<feature type="domain" description="PPIase cyclophilin-type" evidence="8">
    <location>
        <begin position="242"/>
        <end position="407"/>
    </location>
</feature>
<dbReference type="PROSITE" id="PS50072">
    <property type="entry name" value="CSA_PPIASE_2"/>
    <property type="match status" value="1"/>
</dbReference>
<dbReference type="InterPro" id="IPR029000">
    <property type="entry name" value="Cyclophilin-like_dom_sf"/>
</dbReference>
<organism evidence="10">
    <name type="scientific">Tetraselmis sp. GSL018</name>
    <dbReference type="NCBI Taxonomy" id="582737"/>
    <lineage>
        <taxon>Eukaryota</taxon>
        <taxon>Viridiplantae</taxon>
        <taxon>Chlorophyta</taxon>
        <taxon>core chlorophytes</taxon>
        <taxon>Chlorodendrophyceae</taxon>
        <taxon>Chlorodendrales</taxon>
        <taxon>Chlorodendraceae</taxon>
        <taxon>Tetraselmis</taxon>
    </lineage>
</organism>
<proteinExistence type="inferred from homology"/>
<dbReference type="EMBL" id="GBEZ01012124">
    <property type="protein sequence ID" value="JAC73736.1"/>
    <property type="molecule type" value="Transcribed_RNA"/>
</dbReference>
<evidence type="ECO:0000256" key="6">
    <source>
        <dbReference type="ARBA" id="ARBA00023235"/>
    </source>
</evidence>
<evidence type="ECO:0000313" key="10">
    <source>
        <dbReference type="EMBL" id="JAC73736.1"/>
    </source>
</evidence>
<dbReference type="InterPro" id="IPR007052">
    <property type="entry name" value="CS_dom"/>
</dbReference>
<evidence type="ECO:0000256" key="4">
    <source>
        <dbReference type="ARBA" id="ARBA00022729"/>
    </source>
</evidence>
<dbReference type="GO" id="GO:0006457">
    <property type="term" value="P:protein folding"/>
    <property type="evidence" value="ECO:0007669"/>
    <property type="project" value="InterPro"/>
</dbReference>
<evidence type="ECO:0000256" key="5">
    <source>
        <dbReference type="ARBA" id="ARBA00023110"/>
    </source>
</evidence>
<evidence type="ECO:0000256" key="2">
    <source>
        <dbReference type="ARBA" id="ARBA00007365"/>
    </source>
</evidence>
<dbReference type="SUPFAM" id="SSF50891">
    <property type="entry name" value="Cyclophilin-like"/>
    <property type="match status" value="1"/>
</dbReference>
<dbReference type="PANTHER" id="PTHR11071:SF561">
    <property type="entry name" value="PEPTIDYL-PROLYL CIS-TRANS ISOMERASE D-RELATED"/>
    <property type="match status" value="1"/>
</dbReference>
<evidence type="ECO:0000259" key="8">
    <source>
        <dbReference type="PROSITE" id="PS50072"/>
    </source>
</evidence>
<dbReference type="PANTHER" id="PTHR11071">
    <property type="entry name" value="PEPTIDYL-PROLYL CIS-TRANS ISOMERASE"/>
    <property type="match status" value="1"/>
</dbReference>
<reference evidence="10" key="1">
    <citation type="submission" date="2014-05" db="EMBL/GenBank/DDBJ databases">
        <title>The transcriptome of the halophilic microalga Tetraselmis sp. GSL018 isolated from the Great Salt Lake, Utah.</title>
        <authorList>
            <person name="Jinkerson R.E."/>
            <person name="D'Adamo S."/>
            <person name="Posewitz M.C."/>
        </authorList>
    </citation>
    <scope>NUCLEOTIDE SEQUENCE</scope>
    <source>
        <strain evidence="10">GSL018</strain>
    </source>
</reference>
<evidence type="ECO:0000256" key="3">
    <source>
        <dbReference type="ARBA" id="ARBA00013194"/>
    </source>
</evidence>
<dbReference type="CDD" id="cd06467">
    <property type="entry name" value="p23_NUDC_like"/>
    <property type="match status" value="1"/>
</dbReference>
<dbReference type="EC" id="5.2.1.8" evidence="3"/>
<name>A0A061RT55_9CHLO</name>
<protein>
    <recommendedName>
        <fullName evidence="3">peptidylprolyl isomerase</fullName>
        <ecNumber evidence="3">5.2.1.8</ecNumber>
    </recommendedName>
</protein>
<evidence type="ECO:0000256" key="7">
    <source>
        <dbReference type="SAM" id="MobiDB-lite"/>
    </source>
</evidence>
<keyword evidence="4" id="KW-0732">Signal</keyword>
<dbReference type="SUPFAM" id="SSF49764">
    <property type="entry name" value="HSP20-like chaperones"/>
    <property type="match status" value="1"/>
</dbReference>
<comment type="catalytic activity">
    <reaction evidence="1">
        <text>[protein]-peptidylproline (omega=180) = [protein]-peptidylproline (omega=0)</text>
        <dbReference type="Rhea" id="RHEA:16237"/>
        <dbReference type="Rhea" id="RHEA-COMP:10747"/>
        <dbReference type="Rhea" id="RHEA-COMP:10748"/>
        <dbReference type="ChEBI" id="CHEBI:83833"/>
        <dbReference type="ChEBI" id="CHEBI:83834"/>
        <dbReference type="EC" id="5.2.1.8"/>
    </reaction>
</comment>
<gene>
    <name evidence="10" type="ORF">TSPGSL018_28027</name>
</gene>
<dbReference type="GO" id="GO:0003755">
    <property type="term" value="F:peptidyl-prolyl cis-trans isomerase activity"/>
    <property type="evidence" value="ECO:0007669"/>
    <property type="project" value="UniProtKB-KW"/>
</dbReference>
<dbReference type="PROSITE" id="PS51203">
    <property type="entry name" value="CS"/>
    <property type="match status" value="1"/>
</dbReference>
<dbReference type="InterPro" id="IPR020892">
    <property type="entry name" value="Cyclophilin-type_PPIase_CS"/>
</dbReference>
<evidence type="ECO:0000259" key="9">
    <source>
        <dbReference type="PROSITE" id="PS51203"/>
    </source>
</evidence>
<dbReference type="GO" id="GO:0005737">
    <property type="term" value="C:cytoplasm"/>
    <property type="evidence" value="ECO:0007669"/>
    <property type="project" value="TreeGrafter"/>
</dbReference>
<accession>A0A061RT55</accession>
<dbReference type="Pfam" id="PF00160">
    <property type="entry name" value="Pro_isomerase"/>
    <property type="match status" value="1"/>
</dbReference>
<keyword evidence="5" id="KW-0697">Rotamase</keyword>
<dbReference type="GO" id="GO:0016018">
    <property type="term" value="F:cyclosporin A binding"/>
    <property type="evidence" value="ECO:0007669"/>
    <property type="project" value="TreeGrafter"/>
</dbReference>
<feature type="region of interest" description="Disordered" evidence="7">
    <location>
        <begin position="1"/>
        <end position="53"/>
    </location>
</feature>
<comment type="similarity">
    <text evidence="2">Belongs to the cyclophilin-type PPIase family.</text>
</comment>
<dbReference type="InterPro" id="IPR008978">
    <property type="entry name" value="HSP20-like_chaperone"/>
</dbReference>